<evidence type="ECO:0000313" key="3">
    <source>
        <dbReference type="Proteomes" id="UP001251528"/>
    </source>
</evidence>
<gene>
    <name evidence="2" type="ORF">QQS21_005738</name>
</gene>
<feature type="compositionally biased region" description="Polar residues" evidence="1">
    <location>
        <begin position="480"/>
        <end position="492"/>
    </location>
</feature>
<protein>
    <submittedName>
        <fullName evidence="2">Uncharacterized protein</fullName>
    </submittedName>
</protein>
<evidence type="ECO:0000313" key="2">
    <source>
        <dbReference type="EMBL" id="KAK2598107.1"/>
    </source>
</evidence>
<organism evidence="2 3">
    <name type="scientific">Conoideocrella luteorostrata</name>
    <dbReference type="NCBI Taxonomy" id="1105319"/>
    <lineage>
        <taxon>Eukaryota</taxon>
        <taxon>Fungi</taxon>
        <taxon>Dikarya</taxon>
        <taxon>Ascomycota</taxon>
        <taxon>Pezizomycotina</taxon>
        <taxon>Sordariomycetes</taxon>
        <taxon>Hypocreomycetidae</taxon>
        <taxon>Hypocreales</taxon>
        <taxon>Clavicipitaceae</taxon>
        <taxon>Conoideocrella</taxon>
    </lineage>
</organism>
<feature type="region of interest" description="Disordered" evidence="1">
    <location>
        <begin position="253"/>
        <end position="273"/>
    </location>
</feature>
<proteinExistence type="predicted"/>
<feature type="compositionally biased region" description="Polar residues" evidence="1">
    <location>
        <begin position="421"/>
        <end position="430"/>
    </location>
</feature>
<feature type="compositionally biased region" description="Basic and acidic residues" evidence="1">
    <location>
        <begin position="129"/>
        <end position="138"/>
    </location>
</feature>
<feature type="region of interest" description="Disordered" evidence="1">
    <location>
        <begin position="129"/>
        <end position="151"/>
    </location>
</feature>
<evidence type="ECO:0000256" key="1">
    <source>
        <dbReference type="SAM" id="MobiDB-lite"/>
    </source>
</evidence>
<keyword evidence="3" id="KW-1185">Reference proteome</keyword>
<dbReference type="EMBL" id="JASWJB010000099">
    <property type="protein sequence ID" value="KAK2598107.1"/>
    <property type="molecule type" value="Genomic_DNA"/>
</dbReference>
<accession>A0AAJ0CRB4</accession>
<feature type="region of interest" description="Disordered" evidence="1">
    <location>
        <begin position="367"/>
        <end position="430"/>
    </location>
</feature>
<dbReference type="Proteomes" id="UP001251528">
    <property type="component" value="Unassembled WGS sequence"/>
</dbReference>
<comment type="caution">
    <text evidence="2">The sequence shown here is derived from an EMBL/GenBank/DDBJ whole genome shotgun (WGS) entry which is preliminary data.</text>
</comment>
<dbReference type="AlphaFoldDB" id="A0AAJ0CRB4"/>
<feature type="region of interest" description="Disordered" evidence="1">
    <location>
        <begin position="480"/>
        <end position="508"/>
    </location>
</feature>
<name>A0AAJ0CRB4_9HYPO</name>
<feature type="compositionally biased region" description="Basic and acidic residues" evidence="1">
    <location>
        <begin position="399"/>
        <end position="408"/>
    </location>
</feature>
<sequence length="637" mass="70302">MHALWCCGLRRQRDKNISFTSIFKSTRNPPAVNTSGPQCSKSKLRSEQVSPFEGPVELCQIVGCHAEAEDAEIPIPFARVSTFEAVKTRFIKRLSQEIDSRRHSRVSIGHSDEELARRAEVRRLRQKRIQDELERDNENGNDAISNKSHDSPRQLATLIDMGSPACQIASPRSGPRDTLEFTFDDCAVASDPTSSDLSSTQSTLPHENFHLPDVVNEHIYYEPGRSTLQEAHPGMVEKRSQPSLDQAQLPEGRIAPKTSLSPRPSSCEPGSPRLERILGLESDFNIRHGSHAWDDQSALGVWLIAQGMKSLDNSVPHFEQTAAAENRSSKYQSLTSDEIAGVDSIIESSSSTPAGANKPRSLVLARTENAQDKSPNIGGNGIDEFRNSENSSNLNEPVKCFEKPDDKGSSNYPSALPSFDPSPSSSGTNTYLLSEEDLENLELSPIHWYGRLSSWKELGNSEEKSSYTTAEEQIFSNITDGSDATEPLNSYDHQSKGKKHKPKDHCMSVSQGTSVDVNLTLPTCTAASRSGTNLRDSSSQSQERWTVLPQKTPIRTSIKEKLQQSFSGLSKLGASNNTDARMAVSLSKRSRTKPTMVTKERIERALSCDMVDCRRSSEGYQSNNLHAMEPSIGHQTN</sequence>
<reference evidence="2" key="1">
    <citation type="submission" date="2023-06" db="EMBL/GenBank/DDBJ databases">
        <title>Conoideocrella luteorostrata (Hypocreales: Clavicipitaceae), a potential biocontrol fungus for elongate hemlock scale in United States Christmas tree production areas.</title>
        <authorList>
            <person name="Barrett H."/>
            <person name="Lovett B."/>
            <person name="Macias A.M."/>
            <person name="Stajich J.E."/>
            <person name="Kasson M.T."/>
        </authorList>
    </citation>
    <scope>NUCLEOTIDE SEQUENCE</scope>
    <source>
        <strain evidence="2">ARSEF 14590</strain>
    </source>
</reference>